<evidence type="ECO:0000313" key="2">
    <source>
        <dbReference type="Proteomes" id="UP001145114"/>
    </source>
</evidence>
<sequence>MRGPAARTAEARYKKRPPSLRHVAPNRRSISDPSHITFDFKSPYEPSVIPTVTFAIQRVNYQQQRQQRSPTSPTQRRQRVLNKRSRSEVNLLSRFISESTAPAQAGPRATATAAAAATAVAVDQNDNGSYQHYFLRNHSTNKLIRKLWVSSPKRDKPELDADINRVPYSAFTSKFARATAANQPVTPMSARSTTTTAGALVSPASLTSPELSPHADSPVDPNLSRDIMMISPRSEFGGPGITNNSMAGRLMAPSPPARKLTHKLSRRVMAGSRSPVRAALEETK</sequence>
<gene>
    <name evidence="1" type="ORF">EV182_003466</name>
</gene>
<dbReference type="EMBL" id="JAMZIH010000904">
    <property type="protein sequence ID" value="KAJ1678729.1"/>
    <property type="molecule type" value="Genomic_DNA"/>
</dbReference>
<keyword evidence="2" id="KW-1185">Reference proteome</keyword>
<accession>A0ACC1HXW6</accession>
<proteinExistence type="predicted"/>
<evidence type="ECO:0000313" key="1">
    <source>
        <dbReference type="EMBL" id="KAJ1678729.1"/>
    </source>
</evidence>
<name>A0ACC1HXW6_9FUNG</name>
<dbReference type="Proteomes" id="UP001145114">
    <property type="component" value="Unassembled WGS sequence"/>
</dbReference>
<protein>
    <submittedName>
        <fullName evidence="1">Uncharacterized protein</fullName>
    </submittedName>
</protein>
<comment type="caution">
    <text evidence="1">The sequence shown here is derived from an EMBL/GenBank/DDBJ whole genome shotgun (WGS) entry which is preliminary data.</text>
</comment>
<reference evidence="1" key="1">
    <citation type="submission" date="2022-06" db="EMBL/GenBank/DDBJ databases">
        <title>Phylogenomic reconstructions and comparative analyses of Kickxellomycotina fungi.</title>
        <authorList>
            <person name="Reynolds N.K."/>
            <person name="Stajich J.E."/>
            <person name="Barry K."/>
            <person name="Grigoriev I.V."/>
            <person name="Crous P."/>
            <person name="Smith M.E."/>
        </authorList>
    </citation>
    <scope>NUCLEOTIDE SEQUENCE</scope>
    <source>
        <strain evidence="1">RSA 2271</strain>
    </source>
</reference>
<organism evidence="1 2">
    <name type="scientific">Spiromyces aspiralis</name>
    <dbReference type="NCBI Taxonomy" id="68401"/>
    <lineage>
        <taxon>Eukaryota</taxon>
        <taxon>Fungi</taxon>
        <taxon>Fungi incertae sedis</taxon>
        <taxon>Zoopagomycota</taxon>
        <taxon>Kickxellomycotina</taxon>
        <taxon>Kickxellomycetes</taxon>
        <taxon>Kickxellales</taxon>
        <taxon>Kickxellaceae</taxon>
        <taxon>Spiromyces</taxon>
    </lineage>
</organism>